<gene>
    <name evidence="2" type="ORF">GCK72_006882</name>
</gene>
<name>A0A6A5HJZ8_CAERE</name>
<dbReference type="InterPro" id="IPR019429">
    <property type="entry name" value="7TM_GPCR_serpentine_rcpt_Sri"/>
</dbReference>
<accession>A0A6A5HJZ8</accession>
<sequence>MQPLPLSPLLAGLCNGFLASYWEIWAHHLISFLTSSFVAQIECLVFCFIRKHQSIAKLSYRHVITDIWYVFGTIIAVFLPIFIGLLFNQSGMRREEQMDYVRDNLPQYKSGFESLQNFVIYSANPCLIAMLGITFTGGLLCGALFILLTLDMLKMLKEIQRKVSVVNFRRYKIAVTSLLAQFLSSFLLSVPLFFFLVLAASQIENSNGTAKFLVSIMPFYSPVNALVLVFTTPPYRNFVLR</sequence>
<feature type="transmembrane region" description="Helical" evidence="1">
    <location>
        <begin position="29"/>
        <end position="48"/>
    </location>
</feature>
<protein>
    <submittedName>
        <fullName evidence="2">Uncharacterized protein</fullName>
    </submittedName>
</protein>
<comment type="caution">
    <text evidence="2">The sequence shown here is derived from an EMBL/GenBank/DDBJ whole genome shotgun (WGS) entry which is preliminary data.</text>
</comment>
<reference evidence="2 3" key="1">
    <citation type="submission" date="2019-12" db="EMBL/GenBank/DDBJ databases">
        <title>Chromosome-level assembly of the Caenorhabditis remanei genome.</title>
        <authorList>
            <person name="Teterina A.A."/>
            <person name="Willis J.H."/>
            <person name="Phillips P.C."/>
        </authorList>
    </citation>
    <scope>NUCLEOTIDE SEQUENCE [LARGE SCALE GENOMIC DNA]</scope>
    <source>
        <strain evidence="2 3">PX506</strain>
        <tissue evidence="2">Whole organism</tissue>
    </source>
</reference>
<feature type="transmembrane region" description="Helical" evidence="1">
    <location>
        <begin position="171"/>
        <end position="200"/>
    </location>
</feature>
<dbReference type="RefSeq" id="XP_003110057.2">
    <property type="nucleotide sequence ID" value="XM_003110009.2"/>
</dbReference>
<dbReference type="Proteomes" id="UP000483820">
    <property type="component" value="Chromosome II"/>
</dbReference>
<dbReference type="PANTHER" id="PTHR45830">
    <property type="entry name" value="SERPENTINE RECEPTOR, CLASS I"/>
    <property type="match status" value="1"/>
</dbReference>
<dbReference type="PANTHER" id="PTHR45830:SF4">
    <property type="entry name" value="G_PROTEIN_RECEP_F1_2 DOMAIN-CONTAINING PROTEIN"/>
    <property type="match status" value="1"/>
</dbReference>
<feature type="transmembrane region" description="Helical" evidence="1">
    <location>
        <begin position="212"/>
        <end position="231"/>
    </location>
</feature>
<dbReference type="AlphaFoldDB" id="A0A6A5HJZ8"/>
<dbReference type="CTD" id="9804126"/>
<dbReference type="GeneID" id="9804126"/>
<organism evidence="2 3">
    <name type="scientific">Caenorhabditis remanei</name>
    <name type="common">Caenorhabditis vulgaris</name>
    <dbReference type="NCBI Taxonomy" id="31234"/>
    <lineage>
        <taxon>Eukaryota</taxon>
        <taxon>Metazoa</taxon>
        <taxon>Ecdysozoa</taxon>
        <taxon>Nematoda</taxon>
        <taxon>Chromadorea</taxon>
        <taxon>Rhabditida</taxon>
        <taxon>Rhabditina</taxon>
        <taxon>Rhabditomorpha</taxon>
        <taxon>Rhabditoidea</taxon>
        <taxon>Rhabditidae</taxon>
        <taxon>Peloderinae</taxon>
        <taxon>Caenorhabditis</taxon>
    </lineage>
</organism>
<dbReference type="Pfam" id="PF10327">
    <property type="entry name" value="7TM_GPCR_Sri"/>
    <property type="match status" value="1"/>
</dbReference>
<dbReference type="EMBL" id="WUAV01000002">
    <property type="protein sequence ID" value="KAF1766924.1"/>
    <property type="molecule type" value="Genomic_DNA"/>
</dbReference>
<dbReference type="KEGG" id="crq:GCK72_006882"/>
<feature type="transmembrane region" description="Helical" evidence="1">
    <location>
        <begin position="68"/>
        <end position="87"/>
    </location>
</feature>
<keyword evidence="1" id="KW-0472">Membrane</keyword>
<evidence type="ECO:0000256" key="1">
    <source>
        <dbReference type="SAM" id="Phobius"/>
    </source>
</evidence>
<evidence type="ECO:0000313" key="2">
    <source>
        <dbReference type="EMBL" id="KAF1766924.1"/>
    </source>
</evidence>
<evidence type="ECO:0000313" key="3">
    <source>
        <dbReference type="Proteomes" id="UP000483820"/>
    </source>
</evidence>
<keyword evidence="1" id="KW-0812">Transmembrane</keyword>
<proteinExistence type="predicted"/>
<feature type="transmembrane region" description="Helical" evidence="1">
    <location>
        <begin position="127"/>
        <end position="150"/>
    </location>
</feature>
<keyword evidence="1" id="KW-1133">Transmembrane helix</keyword>